<evidence type="ECO:0000313" key="5">
    <source>
        <dbReference type="EMBL" id="GGX47580.1"/>
    </source>
</evidence>
<dbReference type="SUPFAM" id="SSF55785">
    <property type="entry name" value="PYP-like sensor domain (PAS domain)"/>
    <property type="match status" value="1"/>
</dbReference>
<name>A0A918K5C3_9GAMM</name>
<accession>A0A918K5C3</accession>
<proteinExistence type="predicted"/>
<dbReference type="GO" id="GO:1902201">
    <property type="term" value="P:negative regulation of bacterial-type flagellum-dependent cell motility"/>
    <property type="evidence" value="ECO:0007669"/>
    <property type="project" value="TreeGrafter"/>
</dbReference>
<dbReference type="FunFam" id="3.30.70.270:FF:000001">
    <property type="entry name" value="Diguanylate cyclase domain protein"/>
    <property type="match status" value="1"/>
</dbReference>
<dbReference type="Proteomes" id="UP000626148">
    <property type="component" value="Unassembled WGS sequence"/>
</dbReference>
<dbReference type="AlphaFoldDB" id="A0A918K5C3"/>
<dbReference type="InterPro" id="IPR000014">
    <property type="entry name" value="PAS"/>
</dbReference>
<evidence type="ECO:0000256" key="3">
    <source>
        <dbReference type="ARBA" id="ARBA00034247"/>
    </source>
</evidence>
<dbReference type="Pfam" id="PF00990">
    <property type="entry name" value="GGDEF"/>
    <property type="match status" value="1"/>
</dbReference>
<evidence type="ECO:0000259" key="4">
    <source>
        <dbReference type="PROSITE" id="PS50887"/>
    </source>
</evidence>
<dbReference type="PANTHER" id="PTHR45138:SF9">
    <property type="entry name" value="DIGUANYLATE CYCLASE DGCM-RELATED"/>
    <property type="match status" value="1"/>
</dbReference>
<dbReference type="NCBIfam" id="TIGR00254">
    <property type="entry name" value="GGDEF"/>
    <property type="match status" value="1"/>
</dbReference>
<dbReference type="EC" id="2.7.7.65" evidence="2"/>
<comment type="catalytic activity">
    <reaction evidence="3">
        <text>2 GTP = 3',3'-c-di-GMP + 2 diphosphate</text>
        <dbReference type="Rhea" id="RHEA:24898"/>
        <dbReference type="ChEBI" id="CHEBI:33019"/>
        <dbReference type="ChEBI" id="CHEBI:37565"/>
        <dbReference type="ChEBI" id="CHEBI:58805"/>
        <dbReference type="EC" id="2.7.7.65"/>
    </reaction>
</comment>
<dbReference type="Gene3D" id="3.30.450.20">
    <property type="entry name" value="PAS domain"/>
    <property type="match status" value="1"/>
</dbReference>
<dbReference type="RefSeq" id="WP_189607711.1">
    <property type="nucleotide sequence ID" value="NZ_BMXR01000003.1"/>
</dbReference>
<dbReference type="NCBIfam" id="TIGR00229">
    <property type="entry name" value="sensory_box"/>
    <property type="match status" value="1"/>
</dbReference>
<dbReference type="GO" id="GO:0052621">
    <property type="term" value="F:diguanylate cyclase activity"/>
    <property type="evidence" value="ECO:0007669"/>
    <property type="project" value="UniProtKB-EC"/>
</dbReference>
<protein>
    <recommendedName>
        <fullName evidence="2">diguanylate cyclase</fullName>
        <ecNumber evidence="2">2.7.7.65</ecNumber>
    </recommendedName>
</protein>
<dbReference type="PANTHER" id="PTHR45138">
    <property type="entry name" value="REGULATORY COMPONENTS OF SENSORY TRANSDUCTION SYSTEM"/>
    <property type="match status" value="1"/>
</dbReference>
<dbReference type="PROSITE" id="PS50887">
    <property type="entry name" value="GGDEF"/>
    <property type="match status" value="1"/>
</dbReference>
<organism evidence="5 6">
    <name type="scientific">Saccharospirillum salsuginis</name>
    <dbReference type="NCBI Taxonomy" id="418750"/>
    <lineage>
        <taxon>Bacteria</taxon>
        <taxon>Pseudomonadati</taxon>
        <taxon>Pseudomonadota</taxon>
        <taxon>Gammaproteobacteria</taxon>
        <taxon>Oceanospirillales</taxon>
        <taxon>Saccharospirillaceae</taxon>
        <taxon>Saccharospirillum</taxon>
    </lineage>
</organism>
<dbReference type="InterPro" id="IPR043128">
    <property type="entry name" value="Rev_trsase/Diguanyl_cyclase"/>
</dbReference>
<dbReference type="CDD" id="cd01949">
    <property type="entry name" value="GGDEF"/>
    <property type="match status" value="1"/>
</dbReference>
<comment type="caution">
    <text evidence="5">The sequence shown here is derived from an EMBL/GenBank/DDBJ whole genome shotgun (WGS) entry which is preliminary data.</text>
</comment>
<reference evidence="5" key="2">
    <citation type="submission" date="2020-09" db="EMBL/GenBank/DDBJ databases">
        <authorList>
            <person name="Sun Q."/>
            <person name="Kim S."/>
        </authorList>
    </citation>
    <scope>NUCLEOTIDE SEQUENCE</scope>
    <source>
        <strain evidence="5">KCTC 22169</strain>
    </source>
</reference>
<dbReference type="Gene3D" id="3.30.70.270">
    <property type="match status" value="1"/>
</dbReference>
<comment type="cofactor">
    <cofactor evidence="1">
        <name>Mg(2+)</name>
        <dbReference type="ChEBI" id="CHEBI:18420"/>
    </cofactor>
</comment>
<gene>
    <name evidence="5" type="ORF">GCM10007392_13040</name>
</gene>
<dbReference type="InterPro" id="IPR050469">
    <property type="entry name" value="Diguanylate_Cyclase"/>
</dbReference>
<dbReference type="Pfam" id="PF08448">
    <property type="entry name" value="PAS_4"/>
    <property type="match status" value="1"/>
</dbReference>
<evidence type="ECO:0000313" key="6">
    <source>
        <dbReference type="Proteomes" id="UP000626148"/>
    </source>
</evidence>
<sequence length="320" mass="36618">MDTWIRHYRQLPDTRQREVFFNALVQHYTDLFDATEVGFLLLDESLHVLSSNALAADLLGHTPATGQQIPRPGDLFELDEDHEDSDCVITRALEEQRPCQTELTVRRNGELHWLRLTAISVAMLDSRQVLMMVQDISAEKRLEADVEAKQQQLDKARTRDALTGLHNRRYILEELDHLNAKAKRYGTPFSICLIDLDHFKSVNDTYGHDIADEVLQCLANLIQDELRDADITARYGEEEFMVLLPETGVEDAVHTINRLRQRFTESRVPGINRSLTLSAGVMQWEAGLSREQLVFKTDQRLAMAKYAGRNQVCGDIDETE</sequence>
<feature type="domain" description="GGDEF" evidence="4">
    <location>
        <begin position="187"/>
        <end position="317"/>
    </location>
</feature>
<dbReference type="GO" id="GO:0043709">
    <property type="term" value="P:cell adhesion involved in single-species biofilm formation"/>
    <property type="evidence" value="ECO:0007669"/>
    <property type="project" value="TreeGrafter"/>
</dbReference>
<dbReference type="SUPFAM" id="SSF55073">
    <property type="entry name" value="Nucleotide cyclase"/>
    <property type="match status" value="1"/>
</dbReference>
<evidence type="ECO:0000256" key="1">
    <source>
        <dbReference type="ARBA" id="ARBA00001946"/>
    </source>
</evidence>
<evidence type="ECO:0000256" key="2">
    <source>
        <dbReference type="ARBA" id="ARBA00012528"/>
    </source>
</evidence>
<dbReference type="GO" id="GO:0005886">
    <property type="term" value="C:plasma membrane"/>
    <property type="evidence" value="ECO:0007669"/>
    <property type="project" value="TreeGrafter"/>
</dbReference>
<reference evidence="5" key="1">
    <citation type="journal article" date="2014" name="Int. J. Syst. Evol. Microbiol.">
        <title>Complete genome sequence of Corynebacterium casei LMG S-19264T (=DSM 44701T), isolated from a smear-ripened cheese.</title>
        <authorList>
            <consortium name="US DOE Joint Genome Institute (JGI-PGF)"/>
            <person name="Walter F."/>
            <person name="Albersmeier A."/>
            <person name="Kalinowski J."/>
            <person name="Ruckert C."/>
        </authorList>
    </citation>
    <scope>NUCLEOTIDE SEQUENCE</scope>
    <source>
        <strain evidence="5">KCTC 22169</strain>
    </source>
</reference>
<dbReference type="InterPro" id="IPR013656">
    <property type="entry name" value="PAS_4"/>
</dbReference>
<dbReference type="SMART" id="SM00267">
    <property type="entry name" value="GGDEF"/>
    <property type="match status" value="1"/>
</dbReference>
<dbReference type="EMBL" id="BMXR01000003">
    <property type="protein sequence ID" value="GGX47580.1"/>
    <property type="molecule type" value="Genomic_DNA"/>
</dbReference>
<keyword evidence="6" id="KW-1185">Reference proteome</keyword>
<dbReference type="InterPro" id="IPR029787">
    <property type="entry name" value="Nucleotide_cyclase"/>
</dbReference>
<dbReference type="InterPro" id="IPR035965">
    <property type="entry name" value="PAS-like_dom_sf"/>
</dbReference>
<dbReference type="InterPro" id="IPR000160">
    <property type="entry name" value="GGDEF_dom"/>
</dbReference>
<dbReference type="CDD" id="cd00130">
    <property type="entry name" value="PAS"/>
    <property type="match status" value="1"/>
</dbReference>